<gene>
    <name evidence="2" type="ORF">TNIN_477411</name>
</gene>
<dbReference type="AlphaFoldDB" id="A0A8X6XUB1"/>
<reference evidence="2" key="1">
    <citation type="submission" date="2020-08" db="EMBL/GenBank/DDBJ databases">
        <title>Multicomponent nature underlies the extraordinary mechanical properties of spider dragline silk.</title>
        <authorList>
            <person name="Kono N."/>
            <person name="Nakamura H."/>
            <person name="Mori M."/>
            <person name="Yoshida Y."/>
            <person name="Ohtoshi R."/>
            <person name="Malay A.D."/>
            <person name="Moran D.A.P."/>
            <person name="Tomita M."/>
            <person name="Numata K."/>
            <person name="Arakawa K."/>
        </authorList>
    </citation>
    <scope>NUCLEOTIDE SEQUENCE</scope>
</reference>
<sequence length="187" mass="21451">MRFRTLDEISKWRSLRRDCLHCFSHCERLFINIRNCTDDLRSRNLFKFVLFILFVLSGSAVYMGVANVFRCPASSETPIQVLIIGILACIVIILRMVNLKFQSNADLPAKSIFMVVTALSAIATFSFFLAHMITFLNISVDFDSSSESVLQQDILRLYLLHEFRGSCHLVYSTNFTYSLRQVRIGTS</sequence>
<protein>
    <submittedName>
        <fullName evidence="2">Uncharacterized protein</fullName>
    </submittedName>
</protein>
<accession>A0A8X6XUB1</accession>
<dbReference type="OrthoDB" id="6465155at2759"/>
<keyword evidence="3" id="KW-1185">Reference proteome</keyword>
<keyword evidence="1" id="KW-1133">Transmembrane helix</keyword>
<comment type="caution">
    <text evidence="2">The sequence shown here is derived from an EMBL/GenBank/DDBJ whole genome shotgun (WGS) entry which is preliminary data.</text>
</comment>
<evidence type="ECO:0000313" key="3">
    <source>
        <dbReference type="Proteomes" id="UP000886998"/>
    </source>
</evidence>
<keyword evidence="1" id="KW-0472">Membrane</keyword>
<feature type="transmembrane region" description="Helical" evidence="1">
    <location>
        <begin position="81"/>
        <end position="99"/>
    </location>
</feature>
<evidence type="ECO:0000256" key="1">
    <source>
        <dbReference type="SAM" id="Phobius"/>
    </source>
</evidence>
<evidence type="ECO:0000313" key="2">
    <source>
        <dbReference type="EMBL" id="GFY60368.1"/>
    </source>
</evidence>
<keyword evidence="1" id="KW-0812">Transmembrane</keyword>
<feature type="transmembrane region" description="Helical" evidence="1">
    <location>
        <begin position="48"/>
        <end position="69"/>
    </location>
</feature>
<organism evidence="2 3">
    <name type="scientific">Trichonephila inaurata madagascariensis</name>
    <dbReference type="NCBI Taxonomy" id="2747483"/>
    <lineage>
        <taxon>Eukaryota</taxon>
        <taxon>Metazoa</taxon>
        <taxon>Ecdysozoa</taxon>
        <taxon>Arthropoda</taxon>
        <taxon>Chelicerata</taxon>
        <taxon>Arachnida</taxon>
        <taxon>Araneae</taxon>
        <taxon>Araneomorphae</taxon>
        <taxon>Entelegynae</taxon>
        <taxon>Araneoidea</taxon>
        <taxon>Nephilidae</taxon>
        <taxon>Trichonephila</taxon>
        <taxon>Trichonephila inaurata</taxon>
    </lineage>
</organism>
<feature type="transmembrane region" description="Helical" evidence="1">
    <location>
        <begin position="111"/>
        <end position="136"/>
    </location>
</feature>
<dbReference type="EMBL" id="BMAV01013124">
    <property type="protein sequence ID" value="GFY60368.1"/>
    <property type="molecule type" value="Genomic_DNA"/>
</dbReference>
<name>A0A8X6XUB1_9ARAC</name>
<dbReference type="Proteomes" id="UP000886998">
    <property type="component" value="Unassembled WGS sequence"/>
</dbReference>
<proteinExistence type="predicted"/>